<evidence type="ECO:0000313" key="4">
    <source>
        <dbReference type="Proteomes" id="UP000199494"/>
    </source>
</evidence>
<dbReference type="GO" id="GO:0046872">
    <property type="term" value="F:metal ion binding"/>
    <property type="evidence" value="ECO:0007669"/>
    <property type="project" value="UniProtKB-KW"/>
</dbReference>
<dbReference type="PANTHER" id="PTHR48080:SF3">
    <property type="entry name" value="ENOLASE SUPERFAMILY MEMBER DDB_G0284701"/>
    <property type="match status" value="1"/>
</dbReference>
<dbReference type="PROSITE" id="PS00909">
    <property type="entry name" value="MR_MLE_2"/>
    <property type="match status" value="1"/>
</dbReference>
<dbReference type="OrthoDB" id="193563at2"/>
<organism evidence="3 4">
    <name type="scientific">Prauserella marina</name>
    <dbReference type="NCBI Taxonomy" id="530584"/>
    <lineage>
        <taxon>Bacteria</taxon>
        <taxon>Bacillati</taxon>
        <taxon>Actinomycetota</taxon>
        <taxon>Actinomycetes</taxon>
        <taxon>Pseudonocardiales</taxon>
        <taxon>Pseudonocardiaceae</taxon>
        <taxon>Prauserella</taxon>
    </lineage>
</organism>
<dbReference type="EMBL" id="FMZE01000003">
    <property type="protein sequence ID" value="SDC71012.1"/>
    <property type="molecule type" value="Genomic_DNA"/>
</dbReference>
<dbReference type="SUPFAM" id="SSF51604">
    <property type="entry name" value="Enolase C-terminal domain-like"/>
    <property type="match status" value="1"/>
</dbReference>
<dbReference type="InterPro" id="IPR013341">
    <property type="entry name" value="Mandelate_racemase_N_dom"/>
</dbReference>
<dbReference type="Gene3D" id="3.30.390.10">
    <property type="entry name" value="Enolase-like, N-terminal domain"/>
    <property type="match status" value="1"/>
</dbReference>
<accession>A0A222VJ26</accession>
<dbReference type="PANTHER" id="PTHR48080">
    <property type="entry name" value="D-GALACTONATE DEHYDRATASE-RELATED"/>
    <property type="match status" value="1"/>
</dbReference>
<comment type="similarity">
    <text evidence="1">Belongs to the mandelate racemase/muconate lactonizing enzyme family.</text>
</comment>
<dbReference type="InterPro" id="IPR036849">
    <property type="entry name" value="Enolase-like_C_sf"/>
</dbReference>
<evidence type="ECO:0000256" key="2">
    <source>
        <dbReference type="ARBA" id="ARBA00022723"/>
    </source>
</evidence>
<evidence type="ECO:0000313" key="3">
    <source>
        <dbReference type="EMBL" id="SDC71012.1"/>
    </source>
</evidence>
<gene>
    <name evidence="3" type="ORF">SAMN05421630_103295</name>
</gene>
<dbReference type="InterPro" id="IPR029065">
    <property type="entry name" value="Enolase_C-like"/>
</dbReference>
<dbReference type="Pfam" id="PF02746">
    <property type="entry name" value="MR_MLE_N"/>
    <property type="match status" value="1"/>
</dbReference>
<sequence>MRITGIKATPVAVPYRHEEHWAFGRRLGCVSVLIELTTDDGIVGVGEAAAYPSADIVLAVLDSIKSLVIGEDPFSIERLVRRIELVGTWHHVRATSPAIAAVEMACWDIVGKSCAQPLVNLLGGRFRDRVECFYYVAAGSPDDVASEAELATRTGFGTCYLKVGSDNPHLDIDRVEASRAGAGPEAKLRIDANEAWSPGSAVRMIRELGRFGLELVEQPVSGRNLSEMAYVRNRSEVPLLANEASWTRSDQLAVIRAGAADAVSVDNQLDGGLLNVKRSAGLCEAAGLPVVKHSLGELGIALAAAVHTIAATPNFTYANQAYGALLSDDVTVGFGGGIDSYDEGCLPVPTKPGLGVTLDQDRIERYARLYRTRGSEFAFTDSAATKQSRALPKF</sequence>
<dbReference type="CDD" id="cd03316">
    <property type="entry name" value="MR_like"/>
    <property type="match status" value="1"/>
</dbReference>
<dbReference type="SFLD" id="SFLDS00001">
    <property type="entry name" value="Enolase"/>
    <property type="match status" value="1"/>
</dbReference>
<dbReference type="Gene3D" id="3.20.20.120">
    <property type="entry name" value="Enolase-like C-terminal domain"/>
    <property type="match status" value="1"/>
</dbReference>
<dbReference type="InterPro" id="IPR018110">
    <property type="entry name" value="Mandel_Rmase/mucon_lact_enz_CS"/>
</dbReference>
<proteinExistence type="inferred from homology"/>
<dbReference type="GO" id="GO:0009063">
    <property type="term" value="P:amino acid catabolic process"/>
    <property type="evidence" value="ECO:0007669"/>
    <property type="project" value="InterPro"/>
</dbReference>
<dbReference type="InterPro" id="IPR029017">
    <property type="entry name" value="Enolase-like_N"/>
</dbReference>
<dbReference type="SUPFAM" id="SSF54826">
    <property type="entry name" value="Enolase N-terminal domain-like"/>
    <property type="match status" value="1"/>
</dbReference>
<dbReference type="RefSeq" id="WP_091801645.1">
    <property type="nucleotide sequence ID" value="NZ_CP016353.1"/>
</dbReference>
<dbReference type="AlphaFoldDB" id="A0A222VJ26"/>
<reference evidence="3 4" key="1">
    <citation type="submission" date="2016-10" db="EMBL/GenBank/DDBJ databases">
        <authorList>
            <person name="de Groot N.N."/>
        </authorList>
    </citation>
    <scope>NUCLEOTIDE SEQUENCE [LARGE SCALE GENOMIC DNA]</scope>
    <source>
        <strain evidence="3 4">CGMCC 4.5506</strain>
    </source>
</reference>
<dbReference type="Pfam" id="PF13378">
    <property type="entry name" value="MR_MLE_C"/>
    <property type="match status" value="1"/>
</dbReference>
<keyword evidence="2" id="KW-0479">Metal-binding</keyword>
<evidence type="ECO:0000256" key="1">
    <source>
        <dbReference type="ARBA" id="ARBA00008031"/>
    </source>
</evidence>
<dbReference type="Proteomes" id="UP000199494">
    <property type="component" value="Unassembled WGS sequence"/>
</dbReference>
<protein>
    <submittedName>
        <fullName evidence="3">Glucarate dehydratase</fullName>
    </submittedName>
</protein>
<dbReference type="InterPro" id="IPR034593">
    <property type="entry name" value="DgoD-like"/>
</dbReference>
<dbReference type="STRING" id="530584.SAMN05421630_103295"/>
<dbReference type="InterPro" id="IPR013342">
    <property type="entry name" value="Mandelate_racemase_C"/>
</dbReference>
<dbReference type="KEGG" id="pmad:BAY61_01705"/>
<dbReference type="SMART" id="SM00922">
    <property type="entry name" value="MR_MLE"/>
    <property type="match status" value="1"/>
</dbReference>
<name>A0A222VJ26_9PSEU</name>
<keyword evidence="4" id="KW-1185">Reference proteome</keyword>